<accession>A0A1I0XMF9</accession>
<evidence type="ECO:0000313" key="17">
    <source>
        <dbReference type="EMBL" id="SFB01907.1"/>
    </source>
</evidence>
<dbReference type="InterPro" id="IPR003594">
    <property type="entry name" value="HATPase_dom"/>
</dbReference>
<keyword evidence="11 14" id="KW-1133">Transmembrane helix</keyword>
<dbReference type="OrthoDB" id="9813151at2"/>
<evidence type="ECO:0000256" key="11">
    <source>
        <dbReference type="ARBA" id="ARBA00022989"/>
    </source>
</evidence>
<comment type="catalytic activity">
    <reaction evidence="1">
        <text>ATP + protein L-histidine = ADP + protein N-phospho-L-histidine.</text>
        <dbReference type="EC" id="2.7.13.3"/>
    </reaction>
</comment>
<evidence type="ECO:0000259" key="15">
    <source>
        <dbReference type="PROSITE" id="PS50109"/>
    </source>
</evidence>
<keyword evidence="10" id="KW-0067">ATP-binding</keyword>
<evidence type="ECO:0000256" key="12">
    <source>
        <dbReference type="ARBA" id="ARBA00023012"/>
    </source>
</evidence>
<feature type="domain" description="Histidine kinase" evidence="15">
    <location>
        <begin position="266"/>
        <end position="484"/>
    </location>
</feature>
<dbReference type="SUPFAM" id="SSF47384">
    <property type="entry name" value="Homodimeric domain of signal transducing histidine kinase"/>
    <property type="match status" value="1"/>
</dbReference>
<dbReference type="PANTHER" id="PTHR45528:SF1">
    <property type="entry name" value="SENSOR HISTIDINE KINASE CPXA"/>
    <property type="match status" value="1"/>
</dbReference>
<dbReference type="InterPro" id="IPR003660">
    <property type="entry name" value="HAMP_dom"/>
</dbReference>
<dbReference type="CDD" id="cd06225">
    <property type="entry name" value="HAMP"/>
    <property type="match status" value="1"/>
</dbReference>
<dbReference type="FunFam" id="1.10.287.130:FF:000001">
    <property type="entry name" value="Two-component sensor histidine kinase"/>
    <property type="match status" value="1"/>
</dbReference>
<keyword evidence="7 14" id="KW-0812">Transmembrane</keyword>
<keyword evidence="4" id="KW-1003">Cell membrane</keyword>
<evidence type="ECO:0000256" key="5">
    <source>
        <dbReference type="ARBA" id="ARBA00022553"/>
    </source>
</evidence>
<dbReference type="InterPro" id="IPR003661">
    <property type="entry name" value="HisK_dim/P_dom"/>
</dbReference>
<feature type="transmembrane region" description="Helical" evidence="14">
    <location>
        <begin position="6"/>
        <end position="31"/>
    </location>
</feature>
<evidence type="ECO:0000256" key="6">
    <source>
        <dbReference type="ARBA" id="ARBA00022679"/>
    </source>
</evidence>
<dbReference type="PANTHER" id="PTHR45528">
    <property type="entry name" value="SENSOR HISTIDINE KINASE CPXA"/>
    <property type="match status" value="1"/>
</dbReference>
<dbReference type="InterPro" id="IPR036097">
    <property type="entry name" value="HisK_dim/P_sf"/>
</dbReference>
<comment type="subcellular location">
    <subcellularLocation>
        <location evidence="2">Cell membrane</location>
        <topology evidence="2">Multi-pass membrane protein</topology>
    </subcellularLocation>
</comment>
<name>A0A1I0XMF9_9BACT</name>
<evidence type="ECO:0000256" key="8">
    <source>
        <dbReference type="ARBA" id="ARBA00022741"/>
    </source>
</evidence>
<keyword evidence="18" id="KW-1185">Reference proteome</keyword>
<dbReference type="InterPro" id="IPR005467">
    <property type="entry name" value="His_kinase_dom"/>
</dbReference>
<dbReference type="Gene3D" id="6.10.340.10">
    <property type="match status" value="1"/>
</dbReference>
<evidence type="ECO:0000256" key="10">
    <source>
        <dbReference type="ARBA" id="ARBA00022840"/>
    </source>
</evidence>
<protein>
    <recommendedName>
        <fullName evidence="3">histidine kinase</fullName>
        <ecNumber evidence="3">2.7.13.3</ecNumber>
    </recommendedName>
</protein>
<dbReference type="FunFam" id="3.30.565.10:FF:000006">
    <property type="entry name" value="Sensor histidine kinase WalK"/>
    <property type="match status" value="1"/>
</dbReference>
<evidence type="ECO:0000256" key="7">
    <source>
        <dbReference type="ARBA" id="ARBA00022692"/>
    </source>
</evidence>
<evidence type="ECO:0000256" key="1">
    <source>
        <dbReference type="ARBA" id="ARBA00000085"/>
    </source>
</evidence>
<dbReference type="RefSeq" id="WP_092895185.1">
    <property type="nucleotide sequence ID" value="NZ_FOKK01000003.1"/>
</dbReference>
<dbReference type="EC" id="2.7.13.3" evidence="3"/>
<dbReference type="SUPFAM" id="SSF158472">
    <property type="entry name" value="HAMP domain-like"/>
    <property type="match status" value="1"/>
</dbReference>
<dbReference type="PROSITE" id="PS51257">
    <property type="entry name" value="PROKAR_LIPOPROTEIN"/>
    <property type="match status" value="1"/>
</dbReference>
<evidence type="ECO:0000256" key="2">
    <source>
        <dbReference type="ARBA" id="ARBA00004651"/>
    </source>
</evidence>
<dbReference type="SMART" id="SM00388">
    <property type="entry name" value="HisKA"/>
    <property type="match status" value="1"/>
</dbReference>
<dbReference type="InterPro" id="IPR050398">
    <property type="entry name" value="HssS/ArlS-like"/>
</dbReference>
<keyword evidence="9" id="KW-0418">Kinase</keyword>
<reference evidence="17 18" key="1">
    <citation type="submission" date="2016-10" db="EMBL/GenBank/DDBJ databases">
        <authorList>
            <person name="de Groot N.N."/>
        </authorList>
    </citation>
    <scope>NUCLEOTIDE SEQUENCE [LARGE SCALE GENOMIC DNA]</scope>
    <source>
        <strain evidence="17 18">DSM 23399</strain>
    </source>
</reference>
<dbReference type="Pfam" id="PF02518">
    <property type="entry name" value="HATPase_c"/>
    <property type="match status" value="1"/>
</dbReference>
<evidence type="ECO:0000256" key="13">
    <source>
        <dbReference type="ARBA" id="ARBA00023136"/>
    </source>
</evidence>
<keyword evidence="5" id="KW-0597">Phosphoprotein</keyword>
<evidence type="ECO:0000256" key="4">
    <source>
        <dbReference type="ARBA" id="ARBA00022475"/>
    </source>
</evidence>
<dbReference type="EMBL" id="FOKK01000003">
    <property type="protein sequence ID" value="SFB01907.1"/>
    <property type="molecule type" value="Genomic_DNA"/>
</dbReference>
<proteinExistence type="predicted"/>
<dbReference type="InterPro" id="IPR004358">
    <property type="entry name" value="Sig_transdc_His_kin-like_C"/>
</dbReference>
<sequence length="484" mass="54145">MKSLFLRISLIFILVLLIVGCSYVFITAITAQRYFQETTQRLNATVAEYMIEEVNPFENGEVNEAALGTIMHSMMAVNPGIEVYLLDPTGEILSYVVLDQLVKLKRVDLAPVKTFIETKGDGFVMGDDPRNPGEQSVFSATAVYEEEQLLGYVYIILASEKYETISSGVLGSYWMQLTFNSILITLVVALLIGLVLIAWLTRHLRTIVKTVERFKDGDLTARVPDYKTNSEFSVLGETFNHMADRILDNIEELKKVDSLRRELIANVSHDLRNPLAIINGYIETLQMKGESISAEEKESYLKIIGNSTDKLTKLVADLFDLSKLESGQMHVKKENLNVQELLHDSSLKYELLARSKNIVIETNISSTLPLVKADLYLLDRVIQNLLDNAVKYTPQDGEISIEANSVAGGVEVKIKNSGGGIPQADLESIFDRYYMIDKEREGVEGSGLGLAIVKRILEVHGSEIHIESDSDTYTEFIFQLPVEA</sequence>
<evidence type="ECO:0000256" key="9">
    <source>
        <dbReference type="ARBA" id="ARBA00022777"/>
    </source>
</evidence>
<dbReference type="PROSITE" id="PS50109">
    <property type="entry name" value="HIS_KIN"/>
    <property type="match status" value="1"/>
</dbReference>
<dbReference type="Pfam" id="PF00672">
    <property type="entry name" value="HAMP"/>
    <property type="match status" value="1"/>
</dbReference>
<dbReference type="CDD" id="cd00082">
    <property type="entry name" value="HisKA"/>
    <property type="match status" value="1"/>
</dbReference>
<evidence type="ECO:0000259" key="16">
    <source>
        <dbReference type="PROSITE" id="PS50885"/>
    </source>
</evidence>
<dbReference type="STRING" id="237018.SAMN04489723_103265"/>
<keyword evidence="6" id="KW-0808">Transferase</keyword>
<feature type="domain" description="HAMP" evidence="16">
    <location>
        <begin position="198"/>
        <end position="251"/>
    </location>
</feature>
<dbReference type="CDD" id="cd00075">
    <property type="entry name" value="HATPase"/>
    <property type="match status" value="1"/>
</dbReference>
<dbReference type="InterPro" id="IPR036890">
    <property type="entry name" value="HATPase_C_sf"/>
</dbReference>
<dbReference type="SUPFAM" id="SSF55874">
    <property type="entry name" value="ATPase domain of HSP90 chaperone/DNA topoisomerase II/histidine kinase"/>
    <property type="match status" value="1"/>
</dbReference>
<evidence type="ECO:0000256" key="14">
    <source>
        <dbReference type="SAM" id="Phobius"/>
    </source>
</evidence>
<keyword evidence="8" id="KW-0547">Nucleotide-binding</keyword>
<dbReference type="GO" id="GO:0000155">
    <property type="term" value="F:phosphorelay sensor kinase activity"/>
    <property type="evidence" value="ECO:0007669"/>
    <property type="project" value="InterPro"/>
</dbReference>
<dbReference type="Proteomes" id="UP000198790">
    <property type="component" value="Unassembled WGS sequence"/>
</dbReference>
<gene>
    <name evidence="17" type="ORF">SAMN04489723_103265</name>
</gene>
<dbReference type="PRINTS" id="PR00344">
    <property type="entry name" value="BCTRLSENSOR"/>
</dbReference>
<dbReference type="SMART" id="SM00304">
    <property type="entry name" value="HAMP"/>
    <property type="match status" value="1"/>
</dbReference>
<keyword evidence="13 14" id="KW-0472">Membrane</keyword>
<dbReference type="Gene3D" id="1.10.287.130">
    <property type="match status" value="1"/>
</dbReference>
<dbReference type="PROSITE" id="PS50885">
    <property type="entry name" value="HAMP"/>
    <property type="match status" value="1"/>
</dbReference>
<dbReference type="GO" id="GO:0005886">
    <property type="term" value="C:plasma membrane"/>
    <property type="evidence" value="ECO:0007669"/>
    <property type="project" value="UniProtKB-SubCell"/>
</dbReference>
<dbReference type="SMART" id="SM00387">
    <property type="entry name" value="HATPase_c"/>
    <property type="match status" value="1"/>
</dbReference>
<evidence type="ECO:0000313" key="18">
    <source>
        <dbReference type="Proteomes" id="UP000198790"/>
    </source>
</evidence>
<dbReference type="AlphaFoldDB" id="A0A1I0XMF9"/>
<keyword evidence="12" id="KW-0902">Two-component regulatory system</keyword>
<organism evidence="17 18">
    <name type="scientific">Algoriphagus aquimarinus</name>
    <dbReference type="NCBI Taxonomy" id="237018"/>
    <lineage>
        <taxon>Bacteria</taxon>
        <taxon>Pseudomonadati</taxon>
        <taxon>Bacteroidota</taxon>
        <taxon>Cytophagia</taxon>
        <taxon>Cytophagales</taxon>
        <taxon>Cyclobacteriaceae</taxon>
        <taxon>Algoriphagus</taxon>
    </lineage>
</organism>
<dbReference type="Pfam" id="PF00512">
    <property type="entry name" value="HisKA"/>
    <property type="match status" value="1"/>
</dbReference>
<dbReference type="Gene3D" id="3.30.565.10">
    <property type="entry name" value="Histidine kinase-like ATPase, C-terminal domain"/>
    <property type="match status" value="1"/>
</dbReference>
<feature type="transmembrane region" description="Helical" evidence="14">
    <location>
        <begin position="177"/>
        <end position="200"/>
    </location>
</feature>
<evidence type="ECO:0000256" key="3">
    <source>
        <dbReference type="ARBA" id="ARBA00012438"/>
    </source>
</evidence>
<dbReference type="GO" id="GO:0005524">
    <property type="term" value="F:ATP binding"/>
    <property type="evidence" value="ECO:0007669"/>
    <property type="project" value="UniProtKB-KW"/>
</dbReference>